<evidence type="ECO:0000256" key="9">
    <source>
        <dbReference type="HAMAP-Rule" id="MF_00422"/>
    </source>
</evidence>
<dbReference type="GeneID" id="57113397"/>
<comment type="subunit">
    <text evidence="9">Component of the Sec protein translocase complex. Heterotrimer consisting of SecY, SecE and SecG subunits. The heterotrimers can form oligomers, although 1 heterotrimer is thought to be able to translocate proteins. Interacts with the ribosome. Interacts with SecDF, and other proteins may be involved. Interacts with SecA.</text>
</comment>
<dbReference type="STRING" id="1130798.LBLM1_09570"/>
<organism evidence="10 11">
    <name type="scientific">Limosilactobacillus mucosae LM1</name>
    <dbReference type="NCBI Taxonomy" id="1130798"/>
    <lineage>
        <taxon>Bacteria</taxon>
        <taxon>Bacillati</taxon>
        <taxon>Bacillota</taxon>
        <taxon>Bacilli</taxon>
        <taxon>Lactobacillales</taxon>
        <taxon>Lactobacillaceae</taxon>
        <taxon>Limosilactobacillus</taxon>
    </lineage>
</organism>
<keyword evidence="8 9" id="KW-0472">Membrane</keyword>
<comment type="similarity">
    <text evidence="9">Belongs to the SecE/SEC61-gamma family.</text>
</comment>
<dbReference type="InterPro" id="IPR005807">
    <property type="entry name" value="SecE_bac"/>
</dbReference>
<evidence type="ECO:0000313" key="11">
    <source>
        <dbReference type="Proteomes" id="UP000003645"/>
    </source>
</evidence>
<dbReference type="Pfam" id="PF00584">
    <property type="entry name" value="SecE"/>
    <property type="match status" value="1"/>
</dbReference>
<dbReference type="GO" id="GO:0065002">
    <property type="term" value="P:intracellular protein transmembrane transport"/>
    <property type="evidence" value="ECO:0007669"/>
    <property type="project" value="UniProtKB-UniRule"/>
</dbReference>
<dbReference type="OrthoDB" id="9813233at2"/>
<evidence type="ECO:0000313" key="10">
    <source>
        <dbReference type="EMBL" id="AJT51185.1"/>
    </source>
</evidence>
<evidence type="ECO:0000256" key="3">
    <source>
        <dbReference type="ARBA" id="ARBA00022475"/>
    </source>
</evidence>
<dbReference type="RefSeq" id="WP_006500489.1">
    <property type="nucleotide sequence ID" value="NZ_CP011013.1"/>
</dbReference>
<evidence type="ECO:0000256" key="7">
    <source>
        <dbReference type="ARBA" id="ARBA00023010"/>
    </source>
</evidence>
<dbReference type="GO" id="GO:0006605">
    <property type="term" value="P:protein targeting"/>
    <property type="evidence" value="ECO:0007669"/>
    <property type="project" value="UniProtKB-UniRule"/>
</dbReference>
<sequence length="59" mass="6953">MKLTKFVKNVNAEMHKVVWPTAKETRRDTTTVVSLTIFFIIFFAIIDWLLHQFMLLIVG</sequence>
<dbReference type="GO" id="GO:0009306">
    <property type="term" value="P:protein secretion"/>
    <property type="evidence" value="ECO:0007669"/>
    <property type="project" value="UniProtKB-UniRule"/>
</dbReference>
<evidence type="ECO:0000256" key="2">
    <source>
        <dbReference type="ARBA" id="ARBA00022448"/>
    </source>
</evidence>
<keyword evidence="4 9" id="KW-0812">Transmembrane</keyword>
<keyword evidence="6 9" id="KW-1133">Transmembrane helix</keyword>
<dbReference type="EMBL" id="CP011013">
    <property type="protein sequence ID" value="AJT51185.1"/>
    <property type="molecule type" value="Genomic_DNA"/>
</dbReference>
<dbReference type="PROSITE" id="PS01067">
    <property type="entry name" value="SECE_SEC61G"/>
    <property type="match status" value="1"/>
</dbReference>
<dbReference type="InterPro" id="IPR001901">
    <property type="entry name" value="Translocase_SecE/Sec61-g"/>
</dbReference>
<dbReference type="AlphaFoldDB" id="A0A0D4CMP2"/>
<evidence type="ECO:0000256" key="8">
    <source>
        <dbReference type="ARBA" id="ARBA00023136"/>
    </source>
</evidence>
<keyword evidence="11" id="KW-1185">Reference proteome</keyword>
<evidence type="ECO:0000256" key="6">
    <source>
        <dbReference type="ARBA" id="ARBA00022989"/>
    </source>
</evidence>
<dbReference type="PANTHER" id="PTHR33910">
    <property type="entry name" value="PROTEIN TRANSLOCASE SUBUNIT SECE"/>
    <property type="match status" value="1"/>
</dbReference>
<evidence type="ECO:0000256" key="4">
    <source>
        <dbReference type="ARBA" id="ARBA00022692"/>
    </source>
</evidence>
<evidence type="ECO:0000256" key="1">
    <source>
        <dbReference type="ARBA" id="ARBA00004370"/>
    </source>
</evidence>
<dbReference type="InterPro" id="IPR038379">
    <property type="entry name" value="SecE_sf"/>
</dbReference>
<comment type="function">
    <text evidence="9">Essential subunit of the Sec protein translocation channel SecYEG. Clamps together the 2 halves of SecY. May contact the channel plug during translocation.</text>
</comment>
<keyword evidence="7 9" id="KW-0811">Translocation</keyword>
<dbReference type="GO" id="GO:0043952">
    <property type="term" value="P:protein transport by the Sec complex"/>
    <property type="evidence" value="ECO:0007669"/>
    <property type="project" value="UniProtKB-UniRule"/>
</dbReference>
<dbReference type="HOGENOM" id="CLU_113663_8_1_9"/>
<gene>
    <name evidence="9" type="primary">secE</name>
    <name evidence="10" type="ORF">LBLM1_09570</name>
</gene>
<proteinExistence type="inferred from homology"/>
<name>A0A0D4CMP2_LIMMU</name>
<dbReference type="NCBIfam" id="TIGR00964">
    <property type="entry name" value="secE_bact"/>
    <property type="match status" value="1"/>
</dbReference>
<dbReference type="GO" id="GO:0005886">
    <property type="term" value="C:plasma membrane"/>
    <property type="evidence" value="ECO:0007669"/>
    <property type="project" value="UniProtKB-SubCell"/>
</dbReference>
<accession>A0A0D4CMP2</accession>
<feature type="transmembrane region" description="Helical" evidence="9">
    <location>
        <begin position="32"/>
        <end position="50"/>
    </location>
</feature>
<keyword evidence="2 9" id="KW-0813">Transport</keyword>
<dbReference type="GO" id="GO:0008320">
    <property type="term" value="F:protein transmembrane transporter activity"/>
    <property type="evidence" value="ECO:0007669"/>
    <property type="project" value="UniProtKB-UniRule"/>
</dbReference>
<dbReference type="KEGG" id="lmu:LBLM1_09570"/>
<evidence type="ECO:0000256" key="5">
    <source>
        <dbReference type="ARBA" id="ARBA00022927"/>
    </source>
</evidence>
<dbReference type="PANTHER" id="PTHR33910:SF1">
    <property type="entry name" value="PROTEIN TRANSLOCASE SUBUNIT SECE"/>
    <property type="match status" value="1"/>
</dbReference>
<keyword evidence="3 9" id="KW-1003">Cell membrane</keyword>
<protein>
    <recommendedName>
        <fullName evidence="9">Protein translocase subunit SecE</fullName>
    </recommendedName>
</protein>
<dbReference type="Proteomes" id="UP000003645">
    <property type="component" value="Chromosome"/>
</dbReference>
<dbReference type="Gene3D" id="1.20.5.1030">
    <property type="entry name" value="Preprotein translocase secy subunit"/>
    <property type="match status" value="1"/>
</dbReference>
<reference evidence="10 11" key="1">
    <citation type="journal article" date="2012" name="J. Bacteriol.">
        <title>Genome sequence of Lactobacillus mucosae LM1, isolated from piglet feces.</title>
        <authorList>
            <person name="Lee J.H."/>
            <person name="Valeriano V.D."/>
            <person name="Shin Y.R."/>
            <person name="Chae J.P."/>
            <person name="Kim G.B."/>
            <person name="Ham J.S."/>
            <person name="Chun J."/>
            <person name="Kang D.K."/>
        </authorList>
    </citation>
    <scope>NUCLEOTIDE SEQUENCE [LARGE SCALE GENOMIC DNA]</scope>
    <source>
        <strain evidence="10 11">LM1</strain>
    </source>
</reference>
<keyword evidence="5 9" id="KW-0653">Protein transport</keyword>
<dbReference type="HAMAP" id="MF_00422">
    <property type="entry name" value="SecE"/>
    <property type="match status" value="1"/>
</dbReference>
<comment type="subcellular location">
    <subcellularLocation>
        <location evidence="9">Cell membrane</location>
        <topology evidence="9">Single-pass membrane protein</topology>
    </subcellularLocation>
    <subcellularLocation>
        <location evidence="1">Membrane</location>
    </subcellularLocation>
</comment>